<dbReference type="EMBL" id="JAIWYP010000009">
    <property type="protein sequence ID" value="KAH3777677.1"/>
    <property type="molecule type" value="Genomic_DNA"/>
</dbReference>
<keyword evidence="1" id="KW-1133">Transmembrane helix</keyword>
<keyword evidence="3" id="KW-1185">Reference proteome</keyword>
<reference evidence="2" key="1">
    <citation type="journal article" date="2019" name="bioRxiv">
        <title>The Genome of the Zebra Mussel, Dreissena polymorpha: A Resource for Invasive Species Research.</title>
        <authorList>
            <person name="McCartney M.A."/>
            <person name="Auch B."/>
            <person name="Kono T."/>
            <person name="Mallez S."/>
            <person name="Zhang Y."/>
            <person name="Obille A."/>
            <person name="Becker A."/>
            <person name="Abrahante J.E."/>
            <person name="Garbe J."/>
            <person name="Badalamenti J.P."/>
            <person name="Herman A."/>
            <person name="Mangelson H."/>
            <person name="Liachko I."/>
            <person name="Sullivan S."/>
            <person name="Sone E.D."/>
            <person name="Koren S."/>
            <person name="Silverstein K.A.T."/>
            <person name="Beckman K.B."/>
            <person name="Gohl D.M."/>
        </authorList>
    </citation>
    <scope>NUCLEOTIDE SEQUENCE</scope>
    <source>
        <strain evidence="2">Duluth1</strain>
        <tissue evidence="2">Whole animal</tissue>
    </source>
</reference>
<organism evidence="2 3">
    <name type="scientific">Dreissena polymorpha</name>
    <name type="common">Zebra mussel</name>
    <name type="synonym">Mytilus polymorpha</name>
    <dbReference type="NCBI Taxonomy" id="45954"/>
    <lineage>
        <taxon>Eukaryota</taxon>
        <taxon>Metazoa</taxon>
        <taxon>Spiralia</taxon>
        <taxon>Lophotrochozoa</taxon>
        <taxon>Mollusca</taxon>
        <taxon>Bivalvia</taxon>
        <taxon>Autobranchia</taxon>
        <taxon>Heteroconchia</taxon>
        <taxon>Euheterodonta</taxon>
        <taxon>Imparidentia</taxon>
        <taxon>Neoheterodontei</taxon>
        <taxon>Myida</taxon>
        <taxon>Dreissenoidea</taxon>
        <taxon>Dreissenidae</taxon>
        <taxon>Dreissena</taxon>
    </lineage>
</organism>
<sequence length="147" mass="16747">MPTGFHGAGGLDIPTMLHIMKMFVIPILLYGLEVILPKQTLMDQLELCQTRILKQLFMLPTNTSDIAVYALSGLLPVPIQIHKRALILYNNICLQHEDSVERRLACRQLTVKGHKSASWFVDVRKLFWQCDLGDPDDLLTTPLKKEH</sequence>
<accession>A0A9D4EGK0</accession>
<evidence type="ECO:0000313" key="2">
    <source>
        <dbReference type="EMBL" id="KAH3777677.1"/>
    </source>
</evidence>
<name>A0A9D4EGK0_DREPO</name>
<dbReference type="Proteomes" id="UP000828390">
    <property type="component" value="Unassembled WGS sequence"/>
</dbReference>
<protein>
    <submittedName>
        <fullName evidence="2">Uncharacterized protein</fullName>
    </submittedName>
</protein>
<keyword evidence="1" id="KW-0472">Membrane</keyword>
<dbReference type="AlphaFoldDB" id="A0A9D4EGK0"/>
<gene>
    <name evidence="2" type="ORF">DPMN_179125</name>
</gene>
<keyword evidence="1" id="KW-0812">Transmembrane</keyword>
<evidence type="ECO:0000256" key="1">
    <source>
        <dbReference type="SAM" id="Phobius"/>
    </source>
</evidence>
<comment type="caution">
    <text evidence="2">The sequence shown here is derived from an EMBL/GenBank/DDBJ whole genome shotgun (WGS) entry which is preliminary data.</text>
</comment>
<proteinExistence type="predicted"/>
<reference evidence="2" key="2">
    <citation type="submission" date="2020-11" db="EMBL/GenBank/DDBJ databases">
        <authorList>
            <person name="McCartney M.A."/>
            <person name="Auch B."/>
            <person name="Kono T."/>
            <person name="Mallez S."/>
            <person name="Becker A."/>
            <person name="Gohl D.M."/>
            <person name="Silverstein K.A.T."/>
            <person name="Koren S."/>
            <person name="Bechman K.B."/>
            <person name="Herman A."/>
            <person name="Abrahante J.E."/>
            <person name="Garbe J."/>
        </authorList>
    </citation>
    <scope>NUCLEOTIDE SEQUENCE</scope>
    <source>
        <strain evidence="2">Duluth1</strain>
        <tissue evidence="2">Whole animal</tissue>
    </source>
</reference>
<feature type="transmembrane region" description="Helical" evidence="1">
    <location>
        <begin position="15"/>
        <end position="36"/>
    </location>
</feature>
<evidence type="ECO:0000313" key="3">
    <source>
        <dbReference type="Proteomes" id="UP000828390"/>
    </source>
</evidence>